<dbReference type="SUPFAM" id="SSF47413">
    <property type="entry name" value="lambda repressor-like DNA-binding domains"/>
    <property type="match status" value="1"/>
</dbReference>
<dbReference type="InterPro" id="IPR041413">
    <property type="entry name" value="MLTR_LBD"/>
</dbReference>
<dbReference type="PANTHER" id="PTHR35010">
    <property type="entry name" value="BLL4672 PROTEIN-RELATED"/>
    <property type="match status" value="1"/>
</dbReference>
<dbReference type="Pfam" id="PF01381">
    <property type="entry name" value="HTH_3"/>
    <property type="match status" value="1"/>
</dbReference>
<dbReference type="Pfam" id="PF17765">
    <property type="entry name" value="MLTR_LBD"/>
    <property type="match status" value="1"/>
</dbReference>
<name>A0ABT9N7B8_9ACTN</name>
<evidence type="ECO:0000313" key="2">
    <source>
        <dbReference type="EMBL" id="MDP9799588.1"/>
    </source>
</evidence>
<dbReference type="EMBL" id="JAUSRA010000001">
    <property type="protein sequence ID" value="MDP9799588.1"/>
    <property type="molecule type" value="Genomic_DNA"/>
</dbReference>
<gene>
    <name evidence="2" type="ORF">J2S43_008100</name>
</gene>
<sequence>MDNRAEVSDFLTTRRARISPAQAGLPVSGRRRVPGLRRSEVASLAGISAEYYAQLERGVLRGASAQVLQAVAGALRLDDTERAHLVRLAAEANGSNAILHDRRRPVTVRPSLRWSLDAFAAPATLVNSRTDLVAANGPGRALLADAFAGSAGTPNVARYVFLDGGARRFFGDWAQVADVMVGNLRTAAARDSHDPGLRALLGELSAGSAEFRRRWESHVVDAHDTGIVRIHHHVVGDLTLAWESLDLRADDRLTMTLYTAEPGSASADSIGLLASWGAAEHSQSEPPMSVW</sequence>
<dbReference type="PANTHER" id="PTHR35010:SF2">
    <property type="entry name" value="BLL4672 PROTEIN"/>
    <property type="match status" value="1"/>
</dbReference>
<reference evidence="2 3" key="1">
    <citation type="submission" date="2023-07" db="EMBL/GenBank/DDBJ databases">
        <title>Sequencing the genomes of 1000 actinobacteria strains.</title>
        <authorList>
            <person name="Klenk H.-P."/>
        </authorList>
    </citation>
    <scope>NUCLEOTIDE SEQUENCE [LARGE SCALE GENOMIC DNA]</scope>
    <source>
        <strain evidence="2 3">DSM 44710</strain>
    </source>
</reference>
<dbReference type="Gene3D" id="1.10.260.40">
    <property type="entry name" value="lambda repressor-like DNA-binding domains"/>
    <property type="match status" value="1"/>
</dbReference>
<dbReference type="InterPro" id="IPR001387">
    <property type="entry name" value="Cro/C1-type_HTH"/>
</dbReference>
<feature type="domain" description="HTH cro/C1-type" evidence="1">
    <location>
        <begin position="35"/>
        <end position="82"/>
    </location>
</feature>
<dbReference type="CDD" id="cd00093">
    <property type="entry name" value="HTH_XRE"/>
    <property type="match status" value="1"/>
</dbReference>
<comment type="caution">
    <text evidence="2">The sequence shown here is derived from an EMBL/GenBank/DDBJ whole genome shotgun (WGS) entry which is preliminary data.</text>
</comment>
<organism evidence="2 3">
    <name type="scientific">Catenuloplanes nepalensis</name>
    <dbReference type="NCBI Taxonomy" id="587533"/>
    <lineage>
        <taxon>Bacteria</taxon>
        <taxon>Bacillati</taxon>
        <taxon>Actinomycetota</taxon>
        <taxon>Actinomycetes</taxon>
        <taxon>Micromonosporales</taxon>
        <taxon>Micromonosporaceae</taxon>
        <taxon>Catenuloplanes</taxon>
    </lineage>
</organism>
<dbReference type="Proteomes" id="UP001240984">
    <property type="component" value="Unassembled WGS sequence"/>
</dbReference>
<protein>
    <submittedName>
        <fullName evidence="2">Transcriptional regulator with XRE-family HTH domain</fullName>
    </submittedName>
</protein>
<accession>A0ABT9N7B8</accession>
<dbReference type="RefSeq" id="WP_306838525.1">
    <property type="nucleotide sequence ID" value="NZ_JAUSRA010000001.1"/>
</dbReference>
<keyword evidence="3" id="KW-1185">Reference proteome</keyword>
<proteinExistence type="predicted"/>
<dbReference type="PROSITE" id="PS50943">
    <property type="entry name" value="HTH_CROC1"/>
    <property type="match status" value="1"/>
</dbReference>
<evidence type="ECO:0000259" key="1">
    <source>
        <dbReference type="PROSITE" id="PS50943"/>
    </source>
</evidence>
<dbReference type="Gene3D" id="3.30.450.180">
    <property type="match status" value="1"/>
</dbReference>
<evidence type="ECO:0000313" key="3">
    <source>
        <dbReference type="Proteomes" id="UP001240984"/>
    </source>
</evidence>
<dbReference type="SMART" id="SM00530">
    <property type="entry name" value="HTH_XRE"/>
    <property type="match status" value="1"/>
</dbReference>
<dbReference type="InterPro" id="IPR010982">
    <property type="entry name" value="Lambda_DNA-bd_dom_sf"/>
</dbReference>